<dbReference type="EMBL" id="VLJN01000034">
    <property type="protein sequence ID" value="TWG81858.1"/>
    <property type="molecule type" value="Genomic_DNA"/>
</dbReference>
<evidence type="ECO:0000259" key="1">
    <source>
        <dbReference type="Pfam" id="PF12697"/>
    </source>
</evidence>
<dbReference type="PRINTS" id="PR00412">
    <property type="entry name" value="EPOXHYDRLASE"/>
</dbReference>
<keyword evidence="3" id="KW-1185">Reference proteome</keyword>
<feature type="domain" description="AB hydrolase-1" evidence="1">
    <location>
        <begin position="33"/>
        <end position="273"/>
    </location>
</feature>
<dbReference type="InterPro" id="IPR029058">
    <property type="entry name" value="AB_hydrolase_fold"/>
</dbReference>
<evidence type="ECO:0000313" key="2">
    <source>
        <dbReference type="EMBL" id="TWG81858.1"/>
    </source>
</evidence>
<evidence type="ECO:0000313" key="3">
    <source>
        <dbReference type="Proteomes" id="UP000318141"/>
    </source>
</evidence>
<comment type="caution">
    <text evidence="2">The sequence shown here is derived from an EMBL/GenBank/DDBJ whole genome shotgun (WGS) entry which is preliminary data.</text>
</comment>
<name>A0A562BA08_9BURK</name>
<dbReference type="InterPro" id="IPR000639">
    <property type="entry name" value="Epox_hydrolase-like"/>
</dbReference>
<protein>
    <submittedName>
        <fullName evidence="2">Pimeloyl-ACP methyl ester carboxylesterase</fullName>
    </submittedName>
</protein>
<dbReference type="SUPFAM" id="SSF53474">
    <property type="entry name" value="alpha/beta-Hydrolases"/>
    <property type="match status" value="1"/>
</dbReference>
<accession>A0A562BA08</accession>
<dbReference type="GO" id="GO:0003824">
    <property type="term" value="F:catalytic activity"/>
    <property type="evidence" value="ECO:0007669"/>
    <property type="project" value="InterPro"/>
</dbReference>
<dbReference type="Pfam" id="PF12697">
    <property type="entry name" value="Abhydrolase_6"/>
    <property type="match status" value="1"/>
</dbReference>
<dbReference type="AlphaFoldDB" id="A0A562BA08"/>
<gene>
    <name evidence="2" type="ORF">L602_000400001770</name>
</gene>
<proteinExistence type="predicted"/>
<dbReference type="PANTHER" id="PTHR43798">
    <property type="entry name" value="MONOACYLGLYCEROL LIPASE"/>
    <property type="match status" value="1"/>
</dbReference>
<dbReference type="Proteomes" id="UP000318141">
    <property type="component" value="Unassembled WGS sequence"/>
</dbReference>
<dbReference type="Gene3D" id="3.40.50.1820">
    <property type="entry name" value="alpha/beta hydrolase"/>
    <property type="match status" value="1"/>
</dbReference>
<dbReference type="InterPro" id="IPR050266">
    <property type="entry name" value="AB_hydrolase_sf"/>
</dbReference>
<dbReference type="PRINTS" id="PR00111">
    <property type="entry name" value="ABHYDROLASE"/>
</dbReference>
<sequence length="284" mass="31011">MMEAGLEQAGQRIETKAEGCRVVWRSFGEGRPLVLLHGGHGSWRHWARNIPALASSRRVLVPDMPGFGESDDCPHADLPGIVGVLADSLAQLRLDTPAIDLVGFSFGGLVAANLATHPSLGGLRVERLALLGPGGHAGPRRMQYTLINWRRASNATELAEAMHHNLRVFMIADPHAIDAQALDIHTRSCRATRFHSKSLSQAGGLQQAVARYAGPVLMIWGEEDVTVSPESIPGIVEACRPYRDVPRDWDIQVRMVDGAGHWVQYEAHHRVNAMLAEWLAMGQG</sequence>
<dbReference type="InterPro" id="IPR000073">
    <property type="entry name" value="AB_hydrolase_1"/>
</dbReference>
<reference evidence="2 3" key="1">
    <citation type="submission" date="2019-07" db="EMBL/GenBank/DDBJ databases">
        <title>Genome sequencing of lignin-degrading bacterial isolates.</title>
        <authorList>
            <person name="Gladden J."/>
        </authorList>
    </citation>
    <scope>NUCLEOTIDE SEQUENCE [LARGE SCALE GENOMIC DNA]</scope>
    <source>
        <strain evidence="2 3">J11</strain>
    </source>
</reference>
<organism evidence="2 3">
    <name type="scientific">Cupriavidus gilardii J11</name>
    <dbReference type="NCBI Taxonomy" id="936133"/>
    <lineage>
        <taxon>Bacteria</taxon>
        <taxon>Pseudomonadati</taxon>
        <taxon>Pseudomonadota</taxon>
        <taxon>Betaproteobacteria</taxon>
        <taxon>Burkholderiales</taxon>
        <taxon>Burkholderiaceae</taxon>
        <taxon>Cupriavidus</taxon>
    </lineage>
</organism>